<evidence type="ECO:0000313" key="2">
    <source>
        <dbReference type="Proteomes" id="UP000233343"/>
    </source>
</evidence>
<sequence length="154" mass="18275">MDKHADRINQFFVEKAEYWSISDLQIDYLSEKIHLKLESVLQQEILKTYISFKEVMSFYVYQEAQIETFRLNDREYNDSSQVSEISYHPNGFGHIKIESLEKDLKEIETISSKTNFYFQVNNKDCFFIEANAISIDDEEFNHLIADSTELKYPS</sequence>
<dbReference type="AlphaFoldDB" id="A0A2N0ZD41"/>
<dbReference type="Pfam" id="PF24711">
    <property type="entry name" value="YxiG"/>
    <property type="match status" value="1"/>
</dbReference>
<dbReference type="RefSeq" id="WP_066197401.1">
    <property type="nucleotide sequence ID" value="NZ_JAFDQP010000005.1"/>
</dbReference>
<dbReference type="EMBL" id="PISD01000043">
    <property type="protein sequence ID" value="PKG27422.1"/>
    <property type="molecule type" value="Genomic_DNA"/>
</dbReference>
<name>A0A2N0ZD41_9BACI</name>
<evidence type="ECO:0000313" key="1">
    <source>
        <dbReference type="EMBL" id="PKG27422.1"/>
    </source>
</evidence>
<dbReference type="InterPro" id="IPR057808">
    <property type="entry name" value="YxiG"/>
</dbReference>
<organism evidence="1 2">
    <name type="scientific">Cytobacillus horneckiae</name>
    <dbReference type="NCBI Taxonomy" id="549687"/>
    <lineage>
        <taxon>Bacteria</taxon>
        <taxon>Bacillati</taxon>
        <taxon>Bacillota</taxon>
        <taxon>Bacilli</taxon>
        <taxon>Bacillales</taxon>
        <taxon>Bacillaceae</taxon>
        <taxon>Cytobacillus</taxon>
    </lineage>
</organism>
<accession>A0A2N0ZD41</accession>
<protein>
    <recommendedName>
        <fullName evidence="3">DUF4085 domain-containing protein</fullName>
    </recommendedName>
</protein>
<comment type="caution">
    <text evidence="1">The sequence shown here is derived from an EMBL/GenBank/DDBJ whole genome shotgun (WGS) entry which is preliminary data.</text>
</comment>
<reference evidence="1 2" key="1">
    <citation type="journal article" date="2010" name="Int. J. Syst. Evol. Microbiol.">
        <title>Bacillus horneckiae sp. nov., isolated from a spacecraft-assembly clean room.</title>
        <authorList>
            <person name="Vaishampayan P."/>
            <person name="Probst A."/>
            <person name="Krishnamurthi S."/>
            <person name="Ghosh S."/>
            <person name="Osman S."/>
            <person name="McDowall A."/>
            <person name="Ruckmani A."/>
            <person name="Mayilraj S."/>
            <person name="Venkateswaran K."/>
        </authorList>
    </citation>
    <scope>NUCLEOTIDE SEQUENCE [LARGE SCALE GENOMIC DNA]</scope>
    <source>
        <strain evidence="2">1PO1SC</strain>
    </source>
</reference>
<gene>
    <name evidence="1" type="ORF">CWS20_18705</name>
</gene>
<evidence type="ECO:0008006" key="3">
    <source>
        <dbReference type="Google" id="ProtNLM"/>
    </source>
</evidence>
<dbReference type="Proteomes" id="UP000233343">
    <property type="component" value="Unassembled WGS sequence"/>
</dbReference>
<proteinExistence type="predicted"/>
<keyword evidence="2" id="KW-1185">Reference proteome</keyword>